<evidence type="ECO:0008006" key="4">
    <source>
        <dbReference type="Google" id="ProtNLM"/>
    </source>
</evidence>
<protein>
    <recommendedName>
        <fullName evidence="4">SIMPL domain-containing protein</fullName>
    </recommendedName>
</protein>
<dbReference type="InterPro" id="IPR052022">
    <property type="entry name" value="26kDa_periplasmic_antigen"/>
</dbReference>
<keyword evidence="1" id="KW-0472">Membrane</keyword>
<evidence type="ECO:0000313" key="2">
    <source>
        <dbReference type="EMBL" id="PIV51232.1"/>
    </source>
</evidence>
<reference evidence="3" key="1">
    <citation type="submission" date="2017-09" db="EMBL/GenBank/DDBJ databases">
        <title>Depth-based differentiation of microbial function through sediment-hosted aquifers and enrichment of novel symbionts in the deep terrestrial subsurface.</title>
        <authorList>
            <person name="Probst A.J."/>
            <person name="Ladd B."/>
            <person name="Jarett J.K."/>
            <person name="Geller-Mcgrath D.E."/>
            <person name="Sieber C.M.K."/>
            <person name="Emerson J.B."/>
            <person name="Anantharaman K."/>
            <person name="Thomas B.C."/>
            <person name="Malmstrom R."/>
            <person name="Stieglmeier M."/>
            <person name="Klingl A."/>
            <person name="Woyke T."/>
            <person name="Ryan C.M."/>
            <person name="Banfield J.F."/>
        </authorList>
    </citation>
    <scope>NUCLEOTIDE SEQUENCE [LARGE SCALE GENOMIC DNA]</scope>
</reference>
<feature type="transmembrane region" description="Helical" evidence="1">
    <location>
        <begin position="14"/>
        <end position="34"/>
    </location>
</feature>
<dbReference type="GO" id="GO:0006974">
    <property type="term" value="P:DNA damage response"/>
    <property type="evidence" value="ECO:0007669"/>
    <property type="project" value="TreeGrafter"/>
</dbReference>
<proteinExistence type="predicted"/>
<keyword evidence="1" id="KW-1133">Transmembrane helix</keyword>
<evidence type="ECO:0000256" key="1">
    <source>
        <dbReference type="SAM" id="Phobius"/>
    </source>
</evidence>
<dbReference type="EMBL" id="PETS01000071">
    <property type="protein sequence ID" value="PIV51232.1"/>
    <property type="molecule type" value="Genomic_DNA"/>
</dbReference>
<dbReference type="Pfam" id="PF04402">
    <property type="entry name" value="SIMPL"/>
    <property type="match status" value="1"/>
</dbReference>
<comment type="caution">
    <text evidence="2">The sequence shown here is derived from an EMBL/GenBank/DDBJ whole genome shotgun (WGS) entry which is preliminary data.</text>
</comment>
<dbReference type="InterPro" id="IPR007497">
    <property type="entry name" value="SIMPL/DUF541"/>
</dbReference>
<organism evidence="2 3">
    <name type="scientific">Candidatus Falkowbacteria bacterium CG02_land_8_20_14_3_00_36_14</name>
    <dbReference type="NCBI Taxonomy" id="1974560"/>
    <lineage>
        <taxon>Bacteria</taxon>
        <taxon>Candidatus Falkowiibacteriota</taxon>
    </lineage>
</organism>
<dbReference type="AlphaFoldDB" id="A0A2M7DN91"/>
<dbReference type="Proteomes" id="UP000228896">
    <property type="component" value="Unassembled WGS sequence"/>
</dbReference>
<dbReference type="Gene3D" id="3.30.110.170">
    <property type="entry name" value="Protein of unknown function (DUF541), domain 1"/>
    <property type="match status" value="1"/>
</dbReference>
<name>A0A2M7DN91_9BACT</name>
<accession>A0A2M7DN91</accession>
<evidence type="ECO:0000313" key="3">
    <source>
        <dbReference type="Proteomes" id="UP000228896"/>
    </source>
</evidence>
<dbReference type="Gene3D" id="3.30.70.2970">
    <property type="entry name" value="Protein of unknown function (DUF541), domain 2"/>
    <property type="match status" value="1"/>
</dbReference>
<sequence length="257" mass="28042">MEIINHKNSWKNPAVILSLIAMVLLTGIIIISLLRDRFVNNQQWQASFTGQGKVNYQPDIANINMGVQVDKKTKPEDALNELNKKINNIIKAIKDQGVPADNIKTQNYTLAPVYDYVNNVSKLAGYSANQIITVKVENINQNQNIINKIVSVASQASVNQINGIVFEASNIEDLKQEARIEAIADAKSKADKLSREMGISLGKVVGWWENYQPVKDIYGSYGGGLGMGGGGEAGASPVIPSGSQEIVVEVNISYKIK</sequence>
<dbReference type="PANTHER" id="PTHR34387:SF1">
    <property type="entry name" value="PERIPLASMIC IMMUNOGENIC PROTEIN"/>
    <property type="match status" value="1"/>
</dbReference>
<gene>
    <name evidence="2" type="ORF">COS18_03055</name>
</gene>
<keyword evidence="1" id="KW-0812">Transmembrane</keyword>
<dbReference type="PANTHER" id="PTHR34387">
    <property type="entry name" value="SLR1258 PROTEIN"/>
    <property type="match status" value="1"/>
</dbReference>